<dbReference type="PATRIC" id="fig|1217671.3.peg.153"/>
<gene>
    <name evidence="3" type="ORF">F989_00160</name>
    <name evidence="2" type="ORF">F989_00193</name>
</gene>
<name>N8Q8C4_9GAMM</name>
<organism evidence="3 4">
    <name type="scientific">Acinetobacter parvus NIPH 1103</name>
    <dbReference type="NCBI Taxonomy" id="1217671"/>
    <lineage>
        <taxon>Bacteria</taxon>
        <taxon>Pseudomonadati</taxon>
        <taxon>Pseudomonadota</taxon>
        <taxon>Gammaproteobacteria</taxon>
        <taxon>Moraxellales</taxon>
        <taxon>Moraxellaceae</taxon>
        <taxon>Acinetobacter</taxon>
    </lineage>
</organism>
<comment type="caution">
    <text evidence="3">The sequence shown here is derived from an EMBL/GenBank/DDBJ whole genome shotgun (WGS) entry which is preliminary data.</text>
</comment>
<protein>
    <submittedName>
        <fullName evidence="3">Uncharacterized protein</fullName>
    </submittedName>
</protein>
<evidence type="ECO:0000313" key="2">
    <source>
        <dbReference type="EMBL" id="ENU34771.1"/>
    </source>
</evidence>
<dbReference type="Proteomes" id="UP000018426">
    <property type="component" value="Unassembled WGS sequence"/>
</dbReference>
<feature type="coiled-coil region" evidence="1">
    <location>
        <begin position="91"/>
        <end position="157"/>
    </location>
</feature>
<keyword evidence="1" id="KW-0175">Coiled coil</keyword>
<accession>N8Q8C4</accession>
<evidence type="ECO:0000313" key="4">
    <source>
        <dbReference type="Proteomes" id="UP000018426"/>
    </source>
</evidence>
<dbReference type="AlphaFoldDB" id="N8Q8C4"/>
<evidence type="ECO:0000256" key="1">
    <source>
        <dbReference type="SAM" id="Coils"/>
    </source>
</evidence>
<dbReference type="EMBL" id="APOL01000007">
    <property type="protein sequence ID" value="ENU34805.1"/>
    <property type="molecule type" value="Genomic_DNA"/>
</dbReference>
<dbReference type="RefSeq" id="WP_004676221.1">
    <property type="nucleotide sequence ID" value="NZ_KB849222.1"/>
</dbReference>
<dbReference type="EMBL" id="APOL01000008">
    <property type="protein sequence ID" value="ENU34771.1"/>
    <property type="molecule type" value="Genomic_DNA"/>
</dbReference>
<proteinExistence type="predicted"/>
<sequence length="189" mass="21312">MAVTKKDVFTAIESLEQQGITATNAAILEITGGSNATVQKYRKEYYDSRQAQAVKDAIVLKDTEITALTDAFASLLKQRVTRVQEQYTTDIAQLTASLQEASSRIDELCQTVELQNESNRQANAEKVTAINEKTALQAHYDKERKELQAEIQRLNEIAYTQKGRADLLEERLKQYETKPKQPKTTAVKE</sequence>
<dbReference type="HOGENOM" id="CLU_1431774_0_0_6"/>
<evidence type="ECO:0000313" key="3">
    <source>
        <dbReference type="EMBL" id="ENU34805.1"/>
    </source>
</evidence>
<reference evidence="3 4" key="1">
    <citation type="submission" date="2013-02" db="EMBL/GenBank/DDBJ databases">
        <title>The Genome Sequence of Acinetobacter parvus NIPH 1103.</title>
        <authorList>
            <consortium name="The Broad Institute Genome Sequencing Platform"/>
            <consortium name="The Broad Institute Genome Sequencing Center for Infectious Disease"/>
            <person name="Cerqueira G."/>
            <person name="Feldgarden M."/>
            <person name="Courvalin P."/>
            <person name="Perichon B."/>
            <person name="Grillot-Courvalin C."/>
            <person name="Clermont D."/>
            <person name="Rocha E."/>
            <person name="Yoon E.-J."/>
            <person name="Nemec A."/>
            <person name="Walker B."/>
            <person name="Young S.K."/>
            <person name="Zeng Q."/>
            <person name="Gargeya S."/>
            <person name="Fitzgerald M."/>
            <person name="Haas B."/>
            <person name="Abouelleil A."/>
            <person name="Alvarado L."/>
            <person name="Arachchi H.M."/>
            <person name="Berlin A.M."/>
            <person name="Chapman S.B."/>
            <person name="Dewar J."/>
            <person name="Goldberg J."/>
            <person name="Griggs A."/>
            <person name="Gujja S."/>
            <person name="Hansen M."/>
            <person name="Howarth C."/>
            <person name="Imamovic A."/>
            <person name="Larimer J."/>
            <person name="McCowan C."/>
            <person name="Murphy C."/>
            <person name="Neiman D."/>
            <person name="Pearson M."/>
            <person name="Priest M."/>
            <person name="Roberts A."/>
            <person name="Saif S."/>
            <person name="Shea T."/>
            <person name="Sisk P."/>
            <person name="Sykes S."/>
            <person name="Wortman J."/>
            <person name="Nusbaum C."/>
            <person name="Birren B."/>
        </authorList>
    </citation>
    <scope>NUCLEOTIDE SEQUENCE [LARGE SCALE GENOMIC DNA]</scope>
    <source>
        <strain evidence="3 4">NIPH 1103</strain>
    </source>
</reference>